<proteinExistence type="predicted"/>
<evidence type="ECO:0000313" key="2">
    <source>
        <dbReference type="EMBL" id="MFD2799000.1"/>
    </source>
</evidence>
<dbReference type="Proteomes" id="UP001597478">
    <property type="component" value="Unassembled WGS sequence"/>
</dbReference>
<name>A0ABW5W943_9PSEU</name>
<feature type="transmembrane region" description="Helical" evidence="1">
    <location>
        <begin position="315"/>
        <end position="336"/>
    </location>
</feature>
<reference evidence="3" key="1">
    <citation type="journal article" date="2019" name="Int. J. Syst. Evol. Microbiol.">
        <title>The Global Catalogue of Microorganisms (GCM) 10K type strain sequencing project: providing services to taxonomists for standard genome sequencing and annotation.</title>
        <authorList>
            <consortium name="The Broad Institute Genomics Platform"/>
            <consortium name="The Broad Institute Genome Sequencing Center for Infectious Disease"/>
            <person name="Wu L."/>
            <person name="Ma J."/>
        </authorList>
    </citation>
    <scope>NUCLEOTIDE SEQUENCE [LARGE SCALE GENOMIC DNA]</scope>
    <source>
        <strain evidence="3">IBRC-M 10906</strain>
    </source>
</reference>
<accession>A0ABW5W943</accession>
<feature type="transmembrane region" description="Helical" evidence="1">
    <location>
        <begin position="201"/>
        <end position="221"/>
    </location>
</feature>
<dbReference type="InterPro" id="IPR045927">
    <property type="entry name" value="DUF6346"/>
</dbReference>
<comment type="caution">
    <text evidence="2">The sequence shown here is derived from an EMBL/GenBank/DDBJ whole genome shotgun (WGS) entry which is preliminary data.</text>
</comment>
<protein>
    <submittedName>
        <fullName evidence="2">DUF6346 domain-containing protein</fullName>
    </submittedName>
</protein>
<feature type="transmembrane region" description="Helical" evidence="1">
    <location>
        <begin position="252"/>
        <end position="273"/>
    </location>
</feature>
<feature type="transmembrane region" description="Helical" evidence="1">
    <location>
        <begin position="348"/>
        <end position="372"/>
    </location>
</feature>
<keyword evidence="3" id="KW-1185">Reference proteome</keyword>
<organism evidence="2 3">
    <name type="scientific">Prauserella oleivorans</name>
    <dbReference type="NCBI Taxonomy" id="1478153"/>
    <lineage>
        <taxon>Bacteria</taxon>
        <taxon>Bacillati</taxon>
        <taxon>Actinomycetota</taxon>
        <taxon>Actinomycetes</taxon>
        <taxon>Pseudonocardiales</taxon>
        <taxon>Pseudonocardiaceae</taxon>
        <taxon>Prauserella</taxon>
    </lineage>
</organism>
<evidence type="ECO:0000313" key="3">
    <source>
        <dbReference type="Proteomes" id="UP001597478"/>
    </source>
</evidence>
<feature type="transmembrane region" description="Helical" evidence="1">
    <location>
        <begin position="12"/>
        <end position="36"/>
    </location>
</feature>
<keyword evidence="1" id="KW-0812">Transmembrane</keyword>
<dbReference type="RefSeq" id="WP_377386727.1">
    <property type="nucleotide sequence ID" value="NZ_JBHSAN010000006.1"/>
</dbReference>
<evidence type="ECO:0000256" key="1">
    <source>
        <dbReference type="SAM" id="Phobius"/>
    </source>
</evidence>
<dbReference type="EMBL" id="JBHUOF010000007">
    <property type="protein sequence ID" value="MFD2799000.1"/>
    <property type="molecule type" value="Genomic_DNA"/>
</dbReference>
<keyword evidence="1" id="KW-0472">Membrane</keyword>
<dbReference type="Pfam" id="PF19873">
    <property type="entry name" value="DUF6346"/>
    <property type="match status" value="1"/>
</dbReference>
<gene>
    <name evidence="2" type="ORF">ACFS2C_06305</name>
</gene>
<feature type="transmembrane region" description="Helical" evidence="1">
    <location>
        <begin position="130"/>
        <end position="153"/>
    </location>
</feature>
<keyword evidence="1" id="KW-1133">Transmembrane helix</keyword>
<sequence length="403" mass="43419">MSAATEARGRLVRAAVWWLVLVLGLLLVATLSRVLYGGGPEVDRVGTASVQHCAEQGPIGLDGLGTTYRCTAQVRWDDGGVEVREFPAGQLSPADTGRSVPVYLDSPDGRGQAYLGRNDSAAWSQVRVPVLILGGVAVVAAGIGALVSTYRLLRPRSRTAAEPPPPQVRTRAAEQRKAARRMEAQWPLDRRDRAAVGLLPIALRLYGLAGWCGLAVGYWLFATIPRFDAPRALTFASPWPQLERAWLVDVPAIAVVILGAVLGLLLFGMARAVRTDAARVLRYGPEYLGRNLPGKGSPEKRVADRLRSMRSGERVRVVVSYGVGAGVLALAIWAAIRWWNQPPDGAPLVVSLAGARDAVLLAVLAAILLLTVDTRVRRLARLLERHYERPRKTGGTTTGYGTS</sequence>